<comment type="caution">
    <text evidence="8">The sequence shown here is derived from an EMBL/GenBank/DDBJ whole genome shotgun (WGS) entry which is preliminary data.</text>
</comment>
<organism evidence="8 9">
    <name type="scientific">Psychroserpens algicola</name>
    <dbReference type="NCBI Taxonomy" id="1719034"/>
    <lineage>
        <taxon>Bacteria</taxon>
        <taxon>Pseudomonadati</taxon>
        <taxon>Bacteroidota</taxon>
        <taxon>Flavobacteriia</taxon>
        <taxon>Flavobacteriales</taxon>
        <taxon>Flavobacteriaceae</taxon>
        <taxon>Psychroserpens</taxon>
    </lineage>
</organism>
<evidence type="ECO:0000259" key="7">
    <source>
        <dbReference type="Pfam" id="PF26002"/>
    </source>
</evidence>
<dbReference type="InterPro" id="IPR050739">
    <property type="entry name" value="MFP"/>
</dbReference>
<evidence type="ECO:0000256" key="1">
    <source>
        <dbReference type="ARBA" id="ARBA00004167"/>
    </source>
</evidence>
<name>A0ABT0H6U2_9FLAO</name>
<dbReference type="Proteomes" id="UP001203687">
    <property type="component" value="Unassembled WGS sequence"/>
</dbReference>
<evidence type="ECO:0000256" key="3">
    <source>
        <dbReference type="ARBA" id="ARBA00022989"/>
    </source>
</evidence>
<dbReference type="InterPro" id="IPR058982">
    <property type="entry name" value="Beta-barrel_AprE"/>
</dbReference>
<dbReference type="RefSeq" id="WP_248412263.1">
    <property type="nucleotide sequence ID" value="NZ_JALPQF010000004.1"/>
</dbReference>
<keyword evidence="4 6" id="KW-0472">Membrane</keyword>
<dbReference type="EMBL" id="JALPQF010000004">
    <property type="protein sequence ID" value="MCK8480088.1"/>
    <property type="molecule type" value="Genomic_DNA"/>
</dbReference>
<sequence>MDKNDTHVGLRNENVQELLDAIPNWMIRYGNTLVLCITILFFMLSWFIKYPDIITSNAYITTQLPPQKKYAQLNGKLDTILIKNNEYVQKGQFLTVIENTANFEHVKILKSVIDTIKINNKSFNFPIDKLPVLLLGDIDIDYAIFENNYIQYQLNKKLQPFDNEQNKNKVSRLQLYNRLHTLMSQKHINNLELEYQKKDLERQKQLFTKGVIAKQDLESKELAYLQAKRNYANMDASISQTNEAIHLTNTNSVSTSIKKTKEDIRLLKNTIQSFNKLKRAIKDWELKYTVITDIDGTVAFSKSWFKNQNINQGELLFSIIPKESSSYVAKLKTPSQNSGKIKEGQKVNIKIENYPEFEFGTLQGHVESISLLTNENGFYNINVSLPDQLITSYGKNIQFKYEMRGTAEIITEDLRLIERFFYQLRKVFDT</sequence>
<accession>A0ABT0H6U2</accession>
<keyword evidence="2 6" id="KW-0812">Transmembrane</keyword>
<keyword evidence="5" id="KW-0175">Coiled coil</keyword>
<dbReference type="Gene3D" id="1.10.287.470">
    <property type="entry name" value="Helix hairpin bin"/>
    <property type="match status" value="1"/>
</dbReference>
<dbReference type="PRINTS" id="PR01490">
    <property type="entry name" value="RTXTOXIND"/>
</dbReference>
<evidence type="ECO:0000256" key="2">
    <source>
        <dbReference type="ARBA" id="ARBA00022692"/>
    </source>
</evidence>
<evidence type="ECO:0000313" key="9">
    <source>
        <dbReference type="Proteomes" id="UP001203687"/>
    </source>
</evidence>
<evidence type="ECO:0000256" key="6">
    <source>
        <dbReference type="SAM" id="Phobius"/>
    </source>
</evidence>
<comment type="subcellular location">
    <subcellularLocation>
        <location evidence="1">Membrane</location>
        <topology evidence="1">Single-pass membrane protein</topology>
    </subcellularLocation>
</comment>
<dbReference type="Gene3D" id="2.40.30.170">
    <property type="match status" value="1"/>
</dbReference>
<keyword evidence="3 6" id="KW-1133">Transmembrane helix</keyword>
<keyword evidence="9" id="KW-1185">Reference proteome</keyword>
<feature type="coiled-coil region" evidence="5">
    <location>
        <begin position="257"/>
        <end position="287"/>
    </location>
</feature>
<feature type="transmembrane region" description="Helical" evidence="6">
    <location>
        <begin position="29"/>
        <end position="48"/>
    </location>
</feature>
<gene>
    <name evidence="8" type="ORF">MUY34_05605</name>
</gene>
<reference evidence="8" key="1">
    <citation type="submission" date="2022-04" db="EMBL/GenBank/DDBJ databases">
        <authorList>
            <person name="Ren T."/>
        </authorList>
    </citation>
    <scope>NUCLEOTIDE SEQUENCE</scope>
    <source>
        <strain evidence="8">F63249</strain>
    </source>
</reference>
<protein>
    <submittedName>
        <fullName evidence="8">HlyD family secretion protein</fullName>
    </submittedName>
</protein>
<dbReference type="Pfam" id="PF26002">
    <property type="entry name" value="Beta-barrel_AprE"/>
    <property type="match status" value="1"/>
</dbReference>
<evidence type="ECO:0000256" key="5">
    <source>
        <dbReference type="SAM" id="Coils"/>
    </source>
</evidence>
<evidence type="ECO:0000256" key="4">
    <source>
        <dbReference type="ARBA" id="ARBA00023136"/>
    </source>
</evidence>
<evidence type="ECO:0000313" key="8">
    <source>
        <dbReference type="EMBL" id="MCK8480088.1"/>
    </source>
</evidence>
<dbReference type="PANTHER" id="PTHR30386">
    <property type="entry name" value="MEMBRANE FUSION SUBUNIT OF EMRAB-TOLC MULTIDRUG EFFLUX PUMP"/>
    <property type="match status" value="1"/>
</dbReference>
<proteinExistence type="predicted"/>
<dbReference type="PANTHER" id="PTHR30386:SF26">
    <property type="entry name" value="TRANSPORT PROTEIN COMB"/>
    <property type="match status" value="1"/>
</dbReference>
<feature type="domain" description="AprE-like beta-barrel" evidence="7">
    <location>
        <begin position="328"/>
        <end position="411"/>
    </location>
</feature>